<dbReference type="InterPro" id="IPR035965">
    <property type="entry name" value="PAS-like_dom_sf"/>
</dbReference>
<dbReference type="Gene3D" id="3.30.450.40">
    <property type="match status" value="1"/>
</dbReference>
<evidence type="ECO:0000259" key="13">
    <source>
        <dbReference type="PROSITE" id="PS50046"/>
    </source>
</evidence>
<evidence type="ECO:0000256" key="2">
    <source>
        <dbReference type="ARBA" id="ARBA00022553"/>
    </source>
</evidence>
<evidence type="ECO:0000313" key="17">
    <source>
        <dbReference type="Proteomes" id="UP000242519"/>
    </source>
</evidence>
<dbReference type="InterPro" id="IPR003661">
    <property type="entry name" value="HisK_dim/P_dom"/>
</dbReference>
<dbReference type="OrthoDB" id="2015534at2759"/>
<dbReference type="InterPro" id="IPR005467">
    <property type="entry name" value="His_kinase_dom"/>
</dbReference>
<name>A0A218Z8J7_9HELO</name>
<dbReference type="InterPro" id="IPR001294">
    <property type="entry name" value="Phytochrome"/>
</dbReference>
<dbReference type="PRINTS" id="PR01033">
    <property type="entry name" value="PHYTOCHROME"/>
</dbReference>
<evidence type="ECO:0000256" key="7">
    <source>
        <dbReference type="ARBA" id="ARBA00022840"/>
    </source>
</evidence>
<feature type="domain" description="Response regulatory" evidence="15">
    <location>
        <begin position="1127"/>
        <end position="1262"/>
    </location>
</feature>
<evidence type="ECO:0000256" key="9">
    <source>
        <dbReference type="ARBA" id="ARBA00023012"/>
    </source>
</evidence>
<keyword evidence="7" id="KW-0067">ATP-binding</keyword>
<evidence type="ECO:0000256" key="6">
    <source>
        <dbReference type="ARBA" id="ARBA00022777"/>
    </source>
</evidence>
<dbReference type="InterPro" id="IPR003594">
    <property type="entry name" value="HATPase_dom"/>
</dbReference>
<feature type="domain" description="Phytochrome chromophore attachment site" evidence="13">
    <location>
        <begin position="357"/>
        <end position="519"/>
    </location>
</feature>
<accession>A0A218Z8J7</accession>
<dbReference type="EMBL" id="MZNU01000106">
    <property type="protein sequence ID" value="OWP04411.1"/>
    <property type="molecule type" value="Genomic_DNA"/>
</dbReference>
<dbReference type="SMART" id="SM00387">
    <property type="entry name" value="HATPase_c"/>
    <property type="match status" value="1"/>
</dbReference>
<dbReference type="Pfam" id="PF00512">
    <property type="entry name" value="HisKA"/>
    <property type="match status" value="1"/>
</dbReference>
<dbReference type="SUPFAM" id="SSF55785">
    <property type="entry name" value="PYP-like sensor domain (PAS domain)"/>
    <property type="match status" value="1"/>
</dbReference>
<dbReference type="Pfam" id="PF00360">
    <property type="entry name" value="PHY"/>
    <property type="match status" value="1"/>
</dbReference>
<organism evidence="16 17">
    <name type="scientific">Diplocarpon coronariae</name>
    <dbReference type="NCBI Taxonomy" id="2795749"/>
    <lineage>
        <taxon>Eukaryota</taxon>
        <taxon>Fungi</taxon>
        <taxon>Dikarya</taxon>
        <taxon>Ascomycota</taxon>
        <taxon>Pezizomycotina</taxon>
        <taxon>Leotiomycetes</taxon>
        <taxon>Helotiales</taxon>
        <taxon>Drepanopezizaceae</taxon>
        <taxon>Diplocarpon</taxon>
    </lineage>
</organism>
<dbReference type="InterPro" id="IPR013515">
    <property type="entry name" value="Phytochrome_cen-reg"/>
</dbReference>
<dbReference type="CDD" id="cd17546">
    <property type="entry name" value="REC_hyHK_CKI1_RcsC-like"/>
    <property type="match status" value="1"/>
</dbReference>
<evidence type="ECO:0000256" key="10">
    <source>
        <dbReference type="ARBA" id="ARBA00023170"/>
    </source>
</evidence>
<evidence type="ECO:0000313" key="16">
    <source>
        <dbReference type="EMBL" id="OWP04411.1"/>
    </source>
</evidence>
<dbReference type="SUPFAM" id="SSF55781">
    <property type="entry name" value="GAF domain-like"/>
    <property type="match status" value="2"/>
</dbReference>
<feature type="compositionally biased region" description="Low complexity" evidence="12">
    <location>
        <begin position="97"/>
        <end position="113"/>
    </location>
</feature>
<dbReference type="STRING" id="503106.A0A218Z8J7"/>
<keyword evidence="17" id="KW-1185">Reference proteome</keyword>
<dbReference type="GO" id="GO:0009881">
    <property type="term" value="F:photoreceptor activity"/>
    <property type="evidence" value="ECO:0007669"/>
    <property type="project" value="UniProtKB-KW"/>
</dbReference>
<feature type="region of interest" description="Disordered" evidence="12">
    <location>
        <begin position="1"/>
        <end position="37"/>
    </location>
</feature>
<dbReference type="GO" id="GO:0000155">
    <property type="term" value="F:phosphorelay sensor kinase activity"/>
    <property type="evidence" value="ECO:0007669"/>
    <property type="project" value="InterPro"/>
</dbReference>
<dbReference type="Gene3D" id="3.40.50.2300">
    <property type="match status" value="1"/>
</dbReference>
<dbReference type="InterPro" id="IPR036890">
    <property type="entry name" value="HATPase_C_sf"/>
</dbReference>
<keyword evidence="8" id="KW-0157">Chromophore</keyword>
<dbReference type="Gene3D" id="3.30.565.10">
    <property type="entry name" value="Histidine kinase-like ATPase, C-terminal domain"/>
    <property type="match status" value="1"/>
</dbReference>
<dbReference type="InterPro" id="IPR016132">
    <property type="entry name" value="Phyto_chromo_attachment"/>
</dbReference>
<dbReference type="CDD" id="cd00082">
    <property type="entry name" value="HisKA"/>
    <property type="match status" value="1"/>
</dbReference>
<comment type="caution">
    <text evidence="16">The sequence shown here is derived from an EMBL/GenBank/DDBJ whole genome shotgun (WGS) entry which is preliminary data.</text>
</comment>
<protein>
    <submittedName>
        <fullName evidence="16">PHY2, histidine kinase-group VIII protein</fullName>
    </submittedName>
</protein>
<dbReference type="SUPFAM" id="SSF47384">
    <property type="entry name" value="Homodimeric domain of signal transducing histidine kinase"/>
    <property type="match status" value="1"/>
</dbReference>
<evidence type="ECO:0000259" key="14">
    <source>
        <dbReference type="PROSITE" id="PS50109"/>
    </source>
</evidence>
<dbReference type="SUPFAM" id="SSF52172">
    <property type="entry name" value="CheY-like"/>
    <property type="match status" value="1"/>
</dbReference>
<feature type="compositionally biased region" description="Polar residues" evidence="12">
    <location>
        <begin position="1045"/>
        <end position="1067"/>
    </location>
</feature>
<feature type="compositionally biased region" description="Polar residues" evidence="12">
    <location>
        <begin position="114"/>
        <end position="132"/>
    </location>
</feature>
<feature type="modified residue" description="4-aspartylphosphate" evidence="11">
    <location>
        <position position="1178"/>
    </location>
</feature>
<dbReference type="Pfam" id="PF01590">
    <property type="entry name" value="GAF"/>
    <property type="match status" value="1"/>
</dbReference>
<dbReference type="InterPro" id="IPR029016">
    <property type="entry name" value="GAF-like_dom_sf"/>
</dbReference>
<keyword evidence="6 16" id="KW-0418">Kinase</keyword>
<dbReference type="PANTHER" id="PTHR43065">
    <property type="entry name" value="SENSOR HISTIDINE KINASE"/>
    <property type="match status" value="1"/>
</dbReference>
<reference evidence="16 17" key="1">
    <citation type="submission" date="2017-04" db="EMBL/GenBank/DDBJ databases">
        <title>Draft genome sequence of Marssonina coronaria NL1: causal agent of apple blotch.</title>
        <authorList>
            <person name="Cheng Q."/>
        </authorList>
    </citation>
    <scope>NUCLEOTIDE SEQUENCE [LARGE SCALE GENOMIC DNA]</scope>
    <source>
        <strain evidence="16 17">NL1</strain>
    </source>
</reference>
<feature type="domain" description="Histidine kinase" evidence="14">
    <location>
        <begin position="723"/>
        <end position="953"/>
    </location>
</feature>
<evidence type="ECO:0000256" key="11">
    <source>
        <dbReference type="PROSITE-ProRule" id="PRU00169"/>
    </source>
</evidence>
<dbReference type="InterPro" id="IPR011006">
    <property type="entry name" value="CheY-like_superfamily"/>
</dbReference>
<dbReference type="Pfam" id="PF02518">
    <property type="entry name" value="HATPase_c"/>
    <property type="match status" value="1"/>
</dbReference>
<keyword evidence="3" id="KW-0716">Sensory transduction</keyword>
<feature type="compositionally biased region" description="Pro residues" evidence="12">
    <location>
        <begin position="980"/>
        <end position="998"/>
    </location>
</feature>
<feature type="compositionally biased region" description="Low complexity" evidence="12">
    <location>
        <begin position="1099"/>
        <end position="1109"/>
    </location>
</feature>
<dbReference type="PROSITE" id="PS50046">
    <property type="entry name" value="PHYTOCHROME_2"/>
    <property type="match status" value="1"/>
</dbReference>
<dbReference type="SMART" id="SM00388">
    <property type="entry name" value="HisKA"/>
    <property type="match status" value="1"/>
</dbReference>
<feature type="compositionally biased region" description="Polar residues" evidence="12">
    <location>
        <begin position="15"/>
        <end position="33"/>
    </location>
</feature>
<feature type="compositionally biased region" description="Polar residues" evidence="12">
    <location>
        <begin position="1110"/>
        <end position="1120"/>
    </location>
</feature>
<dbReference type="InterPro" id="IPR043150">
    <property type="entry name" value="Phytochrome_PHY_sf"/>
</dbReference>
<dbReference type="PROSITE" id="PS50109">
    <property type="entry name" value="HIS_KIN"/>
    <property type="match status" value="1"/>
</dbReference>
<evidence type="ECO:0000256" key="1">
    <source>
        <dbReference type="ARBA" id="ARBA00022543"/>
    </source>
</evidence>
<dbReference type="Pfam" id="PF00072">
    <property type="entry name" value="Response_reg"/>
    <property type="match status" value="1"/>
</dbReference>
<evidence type="ECO:0000256" key="8">
    <source>
        <dbReference type="ARBA" id="ARBA00022991"/>
    </source>
</evidence>
<dbReference type="PROSITE" id="PS50110">
    <property type="entry name" value="RESPONSE_REGULATORY"/>
    <property type="match status" value="1"/>
</dbReference>
<dbReference type="Gene3D" id="3.30.450.270">
    <property type="match status" value="1"/>
</dbReference>
<dbReference type="PANTHER" id="PTHR43065:SF10">
    <property type="entry name" value="PEROXIDE STRESS-ACTIVATED HISTIDINE KINASE MAK3"/>
    <property type="match status" value="1"/>
</dbReference>
<dbReference type="Pfam" id="PF08446">
    <property type="entry name" value="PAS_2"/>
    <property type="match status" value="1"/>
</dbReference>
<gene>
    <name evidence="16" type="ORF">B2J93_4416</name>
</gene>
<keyword evidence="2 11" id="KW-0597">Phosphoprotein</keyword>
<keyword evidence="9" id="KW-0902">Two-component regulatory system</keyword>
<dbReference type="GO" id="GO:0005524">
    <property type="term" value="F:ATP binding"/>
    <property type="evidence" value="ECO:0007669"/>
    <property type="project" value="UniProtKB-KW"/>
</dbReference>
<evidence type="ECO:0000256" key="4">
    <source>
        <dbReference type="ARBA" id="ARBA00022679"/>
    </source>
</evidence>
<dbReference type="InterPro" id="IPR001789">
    <property type="entry name" value="Sig_transdc_resp-reg_receiver"/>
</dbReference>
<dbReference type="SMART" id="SM00448">
    <property type="entry name" value="REC"/>
    <property type="match status" value="1"/>
</dbReference>
<keyword evidence="4" id="KW-0808">Transferase</keyword>
<evidence type="ECO:0000256" key="5">
    <source>
        <dbReference type="ARBA" id="ARBA00022741"/>
    </source>
</evidence>
<dbReference type="InterPro" id="IPR013654">
    <property type="entry name" value="PAS_2"/>
</dbReference>
<sequence>MHSVRGLLKRKKITEQMNQQQTSGSRSSPSIAPQNAHDERVFPIRNLQSRTELYHQTLNTQSGQSGQNGQNGQSRSLQTQQEGLVSAYNGDDAHSYTPSTRTNATRTARAPSSVHSKSSNTSRAQPKVSARSQFVSLGSGPPGIVQGLDPDASYQRCEDEPIRTPGAIQSLGALIGLQYNDIGDLEVQIASENTRKIVGYGPEQLFALTSFLDVLQDDVRDEMVARVNHTLHDSTATDQETRLDIFKVILKFPFEPDIRLWCAMHLASEPEGLVICEFEEYLDAFMLRDIRAAVSLPETPMSTMEVTPEELARSTTSKSRPLPVINVARQRKHKEFSSVDLFNALSQAQRQISWCTSVQNVLDVVVGIVAELTGFHRVMVYRFDSHKNGCVEAELVNPQASTDVWLGLNYPSSDIPKQARELYIINRVRVLHDREAETSRLVCRDERDFEKPLDLTHAYLRAMSPIHSKYLANMGVRSTMSISIVIDGDLWGLVACHGYGDVGIKVSLPIRELCRNIGEFAASKIQQLQMQKRIDARRAPTATPSHNNAGFIAASSSDLLNLVDAEFAILSVDDDARAIGRLDPYQEAIAITSYLQTCKFTSICASDNILADFPAIASIREIKTIAGFLLVPLNFGGGNDCIVFFRKGQTKQVKWAGNPHEKKFRSLEGEYLEPRASFQRWVETVTGTIDTASVLGLLYGRFIEVWRQKGSAKQSNQISQIRASSRELRTPLNAIVNYLEMALENRIDDKTRHILDRAQEASTSLGYVMEDLLKLTKPDDSSFHDSDEPFNLSLTVSRAMRGLQKDAARKNLEMTVSFNQQLPRMVKGDLNRFKEVLQHFTSYAYRQSRRINVDVDLLHTKRDTSTIGFTIQDNGPGMSESELDDTFQEFEQAHDDEDWLFATNELGPAAASQGPRADIAVVARYIRDVNGQIRLSSEPGRGTIFRIEIPFTHVPSESSRSRKLKNLFSPSLASHRGFSPPSPPPQSGTPKLDFPPTPRTEARPSSQNQADRAFGPGQNQADRPSESRAGRPSSQNQADRVFAPGQNQADRTSGPHSGVPLSQSQSDRAFGTHPGSPRHAPGMELNGRPESSGRGLINSRSSHSDSNSSPITETDSSDPISTGPKLTILIAEDNIVSQKLLGKKIATRGHDVLVANDGQEAHDRFAASGGKVDIILMDLKMPSVDGALAARMIRFYEKESSFRAQQANGRDMPPPKQRVPILAMSTQLDEENRFEYIQNGFDGWIVKPLDFQRLDLILQGVKSAAAKRESLYTPGQWEKGGWFFP</sequence>
<proteinExistence type="predicted"/>
<dbReference type="Proteomes" id="UP000242519">
    <property type="component" value="Unassembled WGS sequence"/>
</dbReference>
<dbReference type="InterPro" id="IPR036097">
    <property type="entry name" value="HisK_dim/P_sf"/>
</dbReference>
<dbReference type="Gene3D" id="3.30.450.20">
    <property type="entry name" value="PAS domain"/>
    <property type="match status" value="1"/>
</dbReference>
<keyword evidence="1" id="KW-0600">Photoreceptor protein</keyword>
<keyword evidence="10" id="KW-0675">Receptor</keyword>
<feature type="region of interest" description="Disordered" evidence="12">
    <location>
        <begin position="88"/>
        <end position="132"/>
    </location>
</feature>
<evidence type="ECO:0000256" key="3">
    <source>
        <dbReference type="ARBA" id="ARBA00022606"/>
    </source>
</evidence>
<dbReference type="GO" id="GO:0006355">
    <property type="term" value="P:regulation of DNA-templated transcription"/>
    <property type="evidence" value="ECO:0007669"/>
    <property type="project" value="InterPro"/>
</dbReference>
<dbReference type="InParanoid" id="A0A218Z8J7"/>
<dbReference type="Gene3D" id="1.10.287.130">
    <property type="match status" value="1"/>
</dbReference>
<dbReference type="GO" id="GO:0009584">
    <property type="term" value="P:detection of visible light"/>
    <property type="evidence" value="ECO:0007669"/>
    <property type="project" value="InterPro"/>
</dbReference>
<feature type="region of interest" description="Disordered" evidence="12">
    <location>
        <begin position="971"/>
        <end position="1122"/>
    </location>
</feature>
<keyword evidence="5" id="KW-0547">Nucleotide-binding</keyword>
<evidence type="ECO:0000256" key="12">
    <source>
        <dbReference type="SAM" id="MobiDB-lite"/>
    </source>
</evidence>
<evidence type="ECO:0000259" key="15">
    <source>
        <dbReference type="PROSITE" id="PS50110"/>
    </source>
</evidence>
<dbReference type="SUPFAM" id="SSF55874">
    <property type="entry name" value="ATPase domain of HSP90 chaperone/DNA topoisomerase II/histidine kinase"/>
    <property type="match status" value="1"/>
</dbReference>
<dbReference type="InterPro" id="IPR003018">
    <property type="entry name" value="GAF"/>
</dbReference>